<protein>
    <submittedName>
        <fullName evidence="3">Type VI secretion system protein ImpK</fullName>
    </submittedName>
</protein>
<dbReference type="RefSeq" id="WP_065988939.1">
    <property type="nucleotide sequence ID" value="NZ_MDEN01000062.1"/>
</dbReference>
<dbReference type="Pfam" id="PF09850">
    <property type="entry name" value="DotU"/>
    <property type="match status" value="1"/>
</dbReference>
<dbReference type="EMBL" id="MDEN01000062">
    <property type="protein sequence ID" value="OCX20491.1"/>
    <property type="molecule type" value="Genomic_DNA"/>
</dbReference>
<comment type="caution">
    <text evidence="3">The sequence shown here is derived from an EMBL/GenBank/DDBJ whole genome shotgun (WGS) entry which is preliminary data.</text>
</comment>
<dbReference type="NCBIfam" id="TIGR03349">
    <property type="entry name" value="IV_VI_DotU"/>
    <property type="match status" value="1"/>
</dbReference>
<gene>
    <name evidence="3" type="ORF">BBI10_13110</name>
</gene>
<keyword evidence="1" id="KW-1133">Transmembrane helix</keyword>
<dbReference type="NCBIfam" id="NF038228">
    <property type="entry name" value="IcmH_DotU_IVB"/>
    <property type="match status" value="1"/>
</dbReference>
<reference evidence="3 4" key="1">
    <citation type="submission" date="2016-08" db="EMBL/GenBank/DDBJ databases">
        <title>Whole genome sequence of Pseudomonas graminis strain UASWS1507, a potential biological control agent for agriculture.</title>
        <authorList>
            <person name="Crovadore J."/>
            <person name="Calmin G."/>
            <person name="Chablais R."/>
            <person name="Cochard B."/>
            <person name="Lefort F."/>
        </authorList>
    </citation>
    <scope>NUCLEOTIDE SEQUENCE [LARGE SCALE GENOMIC DNA]</scope>
    <source>
        <strain evidence="3 4">UASWS1507</strain>
    </source>
</reference>
<dbReference type="OrthoDB" id="345640at2"/>
<dbReference type="Proteomes" id="UP000095143">
    <property type="component" value="Unassembled WGS sequence"/>
</dbReference>
<dbReference type="PANTHER" id="PTHR38033">
    <property type="entry name" value="MEMBRANE PROTEIN-RELATED"/>
    <property type="match status" value="1"/>
</dbReference>
<dbReference type="InterPro" id="IPR038522">
    <property type="entry name" value="T4/T6SS_DotU_sf"/>
</dbReference>
<dbReference type="Gene3D" id="1.25.40.590">
    <property type="entry name" value="Type IV / VI secretion system, DotU"/>
    <property type="match status" value="1"/>
</dbReference>
<dbReference type="InterPro" id="IPR017732">
    <property type="entry name" value="T4/T6SS_DotU"/>
</dbReference>
<feature type="domain" description="Type IV / VI secretion system DotU" evidence="2">
    <location>
        <begin position="19"/>
        <end position="246"/>
    </location>
</feature>
<sequence>MSEAVMQGAMAADQPKPTLKDLVQDFISMALILRRGRQVTSVRAFEESVDSFFATLEREARASNYSVEQVKDTQYALCAFLDESVLRAKMPEAPVVANAEASPTSAHAALAAPAEKVNELRRHIEVSPLQFRHFGVHLAGEGFFDKIETLRADVKRNLDVLEVYHLCLALGFEGKFSVGEGKDQLRYLANTLGQDIARYRKTPKALSPDWALPDQVSQMLRHEVPVWVYLALIALVCLAVYLTLDWLLGKDVALLSEHISQLFSA</sequence>
<accession>A0A1C2E0H0</accession>
<proteinExistence type="predicted"/>
<evidence type="ECO:0000259" key="2">
    <source>
        <dbReference type="Pfam" id="PF09850"/>
    </source>
</evidence>
<feature type="transmembrane region" description="Helical" evidence="1">
    <location>
        <begin position="226"/>
        <end position="248"/>
    </location>
</feature>
<evidence type="ECO:0000313" key="4">
    <source>
        <dbReference type="Proteomes" id="UP000095143"/>
    </source>
</evidence>
<evidence type="ECO:0000256" key="1">
    <source>
        <dbReference type="SAM" id="Phobius"/>
    </source>
</evidence>
<evidence type="ECO:0000313" key="3">
    <source>
        <dbReference type="EMBL" id="OCX20491.1"/>
    </source>
</evidence>
<dbReference type="AlphaFoldDB" id="A0A1C2E0H0"/>
<keyword evidence="1" id="KW-0472">Membrane</keyword>
<name>A0A1C2E0H0_9PSED</name>
<dbReference type="PANTHER" id="PTHR38033:SF1">
    <property type="entry name" value="DOTU FAMILY TYPE IV_VI SECRETION SYSTEM PROTEIN"/>
    <property type="match status" value="1"/>
</dbReference>
<organism evidence="3 4">
    <name type="scientific">Pseudomonas graminis</name>
    <dbReference type="NCBI Taxonomy" id="158627"/>
    <lineage>
        <taxon>Bacteria</taxon>
        <taxon>Pseudomonadati</taxon>
        <taxon>Pseudomonadota</taxon>
        <taxon>Gammaproteobacteria</taxon>
        <taxon>Pseudomonadales</taxon>
        <taxon>Pseudomonadaceae</taxon>
        <taxon>Pseudomonas</taxon>
    </lineage>
</organism>
<keyword evidence="1" id="KW-0812">Transmembrane</keyword>